<reference evidence="2 3" key="1">
    <citation type="submission" date="2023-02" db="EMBL/GenBank/DDBJ databases">
        <authorList>
            <person name="Maleckis M."/>
        </authorList>
    </citation>
    <scope>NUCLEOTIDE SEQUENCE [LARGE SCALE GENOMIC DNA]</scope>
    <source>
        <strain evidence="2 3">P8-A2</strain>
        <plasmid evidence="2">unnamed3</plasmid>
    </source>
</reference>
<dbReference type="EMBL" id="JARAKF010000005">
    <property type="protein sequence ID" value="MDU9001673.1"/>
    <property type="molecule type" value="Genomic_DNA"/>
</dbReference>
<evidence type="ECO:0000313" key="3">
    <source>
        <dbReference type="Proteomes" id="UP001257627"/>
    </source>
</evidence>
<accession>A0ABU3V671</accession>
<proteinExistence type="predicted"/>
<dbReference type="InterPro" id="IPR045677">
    <property type="entry name" value="DUF6197"/>
</dbReference>
<feature type="region of interest" description="Disordered" evidence="1">
    <location>
        <begin position="1"/>
        <end position="25"/>
    </location>
</feature>
<keyword evidence="2" id="KW-0614">Plasmid</keyword>
<sequence>MPQTHPAPAIDHPAPTTQAPTVPPPAAELSLEERLTLVNTAMTARLDEAAVAYEVNTAHIEIEPVDLADVVIVPLTPISPTRPQPPPPATRIAIVLDRAHQLMDTAGWCAGALTDEQGAVCLLGAIRQAARGDRGLEADAAAVLLDTIRRRFGDVESVPAFNDAWANGRASIRMLHEAASSADARGI</sequence>
<evidence type="ECO:0000313" key="2">
    <source>
        <dbReference type="EMBL" id="MDU9001673.1"/>
    </source>
</evidence>
<geneLocation type="plasmid" evidence="2">
    <name>unnamed3</name>
</geneLocation>
<organism evidence="2 3">
    <name type="scientific">Streptomyces mirabilis</name>
    <dbReference type="NCBI Taxonomy" id="68239"/>
    <lineage>
        <taxon>Bacteria</taxon>
        <taxon>Bacillati</taxon>
        <taxon>Actinomycetota</taxon>
        <taxon>Actinomycetes</taxon>
        <taxon>Kitasatosporales</taxon>
        <taxon>Streptomycetaceae</taxon>
        <taxon>Streptomyces</taxon>
    </lineage>
</organism>
<gene>
    <name evidence="2" type="ORF">PU648_57635</name>
</gene>
<keyword evidence="3" id="KW-1185">Reference proteome</keyword>
<dbReference type="Pfam" id="PF19698">
    <property type="entry name" value="DUF6197"/>
    <property type="match status" value="1"/>
</dbReference>
<dbReference type="Proteomes" id="UP001257627">
    <property type="component" value="Unassembled WGS sequence"/>
</dbReference>
<evidence type="ECO:0000256" key="1">
    <source>
        <dbReference type="SAM" id="MobiDB-lite"/>
    </source>
</evidence>
<comment type="caution">
    <text evidence="2">The sequence shown here is derived from an EMBL/GenBank/DDBJ whole genome shotgun (WGS) entry which is preliminary data.</text>
</comment>
<protein>
    <recommendedName>
        <fullName evidence="4">ANTAR domain-containing protein</fullName>
    </recommendedName>
</protein>
<evidence type="ECO:0008006" key="4">
    <source>
        <dbReference type="Google" id="ProtNLM"/>
    </source>
</evidence>
<name>A0ABU3V671_9ACTN</name>
<dbReference type="RefSeq" id="WP_316738605.1">
    <property type="nucleotide sequence ID" value="NZ_JARAKF010000005.1"/>
</dbReference>